<sequence length="181" mass="20227">MIARAVRRTTLNGGLHLKVGNLRIGFLHGRLKRTLSSMFTIKGSPANYGGSWSTEIGWVTFGQQQHVIKHEGDCLNIQTNPSGLIDYGLSVIPVDNFVLDLSDYNCETEDSEDSEGPSKTVPLEVLKRERRLLQGELLQESRDAIMAKHAFLLFTSYPRSRAPKLMVIYYGSLKVIQGVSF</sequence>
<reference evidence="1 2" key="1">
    <citation type="journal article" date="2018" name="Science">
        <title>The opium poppy genome and morphinan production.</title>
        <authorList>
            <person name="Guo L."/>
            <person name="Winzer T."/>
            <person name="Yang X."/>
            <person name="Li Y."/>
            <person name="Ning Z."/>
            <person name="He Z."/>
            <person name="Teodor R."/>
            <person name="Lu Y."/>
            <person name="Bowser T.A."/>
            <person name="Graham I.A."/>
            <person name="Ye K."/>
        </authorList>
    </citation>
    <scope>NUCLEOTIDE SEQUENCE [LARGE SCALE GENOMIC DNA]</scope>
    <source>
        <strain evidence="2">cv. HN1</strain>
        <tissue evidence="1">Leaves</tissue>
    </source>
</reference>
<dbReference type="EMBL" id="CM010716">
    <property type="protein sequence ID" value="RZC51870.1"/>
    <property type="molecule type" value="Genomic_DNA"/>
</dbReference>
<protein>
    <submittedName>
        <fullName evidence="1">Uncharacterized protein</fullName>
    </submittedName>
</protein>
<dbReference type="Proteomes" id="UP000316621">
    <property type="component" value="Chromosome 2"/>
</dbReference>
<evidence type="ECO:0000313" key="1">
    <source>
        <dbReference type="EMBL" id="RZC51870.1"/>
    </source>
</evidence>
<evidence type="ECO:0000313" key="2">
    <source>
        <dbReference type="Proteomes" id="UP000316621"/>
    </source>
</evidence>
<proteinExistence type="predicted"/>
<accession>A0A4Y7IVR4</accession>
<dbReference type="Gramene" id="RZC51870">
    <property type="protein sequence ID" value="RZC51870"/>
    <property type="gene ID" value="C5167_020302"/>
</dbReference>
<dbReference type="AlphaFoldDB" id="A0A4Y7IVR4"/>
<name>A0A4Y7IVR4_PAPSO</name>
<gene>
    <name evidence="1" type="ORF">C5167_020302</name>
</gene>
<organism evidence="1 2">
    <name type="scientific">Papaver somniferum</name>
    <name type="common">Opium poppy</name>
    <dbReference type="NCBI Taxonomy" id="3469"/>
    <lineage>
        <taxon>Eukaryota</taxon>
        <taxon>Viridiplantae</taxon>
        <taxon>Streptophyta</taxon>
        <taxon>Embryophyta</taxon>
        <taxon>Tracheophyta</taxon>
        <taxon>Spermatophyta</taxon>
        <taxon>Magnoliopsida</taxon>
        <taxon>Ranunculales</taxon>
        <taxon>Papaveraceae</taxon>
        <taxon>Papaveroideae</taxon>
        <taxon>Papaver</taxon>
    </lineage>
</organism>
<keyword evidence="2" id="KW-1185">Reference proteome</keyword>